<dbReference type="AlphaFoldDB" id="A0A161TTZ9"/>
<name>A0A161TTZ9_BACCE</name>
<dbReference type="RefSeq" id="WP_063261658.1">
    <property type="nucleotide sequence ID" value="NZ_LJKE01000056.1"/>
</dbReference>
<reference evidence="1 2" key="1">
    <citation type="submission" date="2015-09" db="EMBL/GenBank/DDBJ databases">
        <title>Bacillus cereus food isolates.</title>
        <authorList>
            <person name="Boekhorst J."/>
        </authorList>
    </citation>
    <scope>NUCLEOTIDE SEQUENCE [LARGE SCALE GENOMIC DNA]</scope>
    <source>
        <strain evidence="1 2">B4088</strain>
    </source>
</reference>
<evidence type="ECO:0000313" key="2">
    <source>
        <dbReference type="Proteomes" id="UP000076482"/>
    </source>
</evidence>
<accession>A0A161TTZ9</accession>
<dbReference type="EMBL" id="LJKE01000056">
    <property type="protein sequence ID" value="KZD63359.1"/>
    <property type="molecule type" value="Genomic_DNA"/>
</dbReference>
<evidence type="ECO:0000313" key="1">
    <source>
        <dbReference type="EMBL" id="KZD63359.1"/>
    </source>
</evidence>
<proteinExistence type="predicted"/>
<dbReference type="PATRIC" id="fig|1396.535.peg.3990"/>
<comment type="caution">
    <text evidence="1">The sequence shown here is derived from an EMBL/GenBank/DDBJ whole genome shotgun (WGS) entry which is preliminary data.</text>
</comment>
<gene>
    <name evidence="1" type="ORF">B4088_3344</name>
</gene>
<sequence>MDIVEHKKYAKDLFPPRLVQMNAELVEKKENLKLVLIYIITELQEHERAGNSGMGVTIKSIADGIVIDRNKRILQGDGTYRYQPVKDNLTRKTAEHLVEQLGLMTLIYTMTIGTGKVIFLTPRGVQVLKYFNEQKTQQKQTQS</sequence>
<organism evidence="1 2">
    <name type="scientific">Bacillus cereus</name>
    <dbReference type="NCBI Taxonomy" id="1396"/>
    <lineage>
        <taxon>Bacteria</taxon>
        <taxon>Bacillati</taxon>
        <taxon>Bacillota</taxon>
        <taxon>Bacilli</taxon>
        <taxon>Bacillales</taxon>
        <taxon>Bacillaceae</taxon>
        <taxon>Bacillus</taxon>
        <taxon>Bacillus cereus group</taxon>
    </lineage>
</organism>
<protein>
    <submittedName>
        <fullName evidence="1">Uncharacterized protein</fullName>
    </submittedName>
</protein>
<dbReference type="Proteomes" id="UP000076482">
    <property type="component" value="Unassembled WGS sequence"/>
</dbReference>